<evidence type="ECO:0000313" key="2">
    <source>
        <dbReference type="EMBL" id="ORX94582.1"/>
    </source>
</evidence>
<dbReference type="AlphaFoldDB" id="A0A1Y1Y983"/>
<sequence>MTNPRKPVKEWLDITNDEGLWSVKLDHSSGIFPEYFKRPKNTTVVRNYRFLVTVKDDLTEGRQKGPIFNIEDPPPPEEVNPTSANALHFAIPIANHSLLLHPSKINQSATAAVSASPTGATSTAAYPTNEPKKTSNIELIHTNSILNARPDQSSPFDLSLNTVIGITASVLAGLILLIGYPLHTVLNPTSNYPKSLALTPQHSNLLPLRKWNQKNGKYTMAESAQQRNTCDFSRYSVSGYTSTDAFLPVNEPEHQEAVFDTANQPSPCILAALPSSLVSDSHLSPTDERSKPMSLCLTVKDAQLIADTYRRLLRKPSWNEDDIKEFGKRNTYTDELMRRELEAEGKGVKHVNTAPTLVVVNEEQKVDRRSMMSIRELEELPNS</sequence>
<evidence type="ECO:0000256" key="1">
    <source>
        <dbReference type="SAM" id="Phobius"/>
    </source>
</evidence>
<keyword evidence="1" id="KW-0812">Transmembrane</keyword>
<dbReference type="Proteomes" id="UP000193498">
    <property type="component" value="Unassembled WGS sequence"/>
</dbReference>
<accession>A0A1Y1Y983</accession>
<dbReference type="InParanoid" id="A0A1Y1Y983"/>
<keyword evidence="1" id="KW-1133">Transmembrane helix</keyword>
<dbReference type="EMBL" id="MCFE01000201">
    <property type="protein sequence ID" value="ORX94582.1"/>
    <property type="molecule type" value="Genomic_DNA"/>
</dbReference>
<reference evidence="2 3" key="1">
    <citation type="submission" date="2016-07" db="EMBL/GenBank/DDBJ databases">
        <title>Pervasive Adenine N6-methylation of Active Genes in Fungi.</title>
        <authorList>
            <consortium name="DOE Joint Genome Institute"/>
            <person name="Mondo S.J."/>
            <person name="Dannebaum R.O."/>
            <person name="Kuo R.C."/>
            <person name="Labutti K."/>
            <person name="Haridas S."/>
            <person name="Kuo A."/>
            <person name="Salamov A."/>
            <person name="Ahrendt S.R."/>
            <person name="Lipzen A."/>
            <person name="Sullivan W."/>
            <person name="Andreopoulos W.B."/>
            <person name="Clum A."/>
            <person name="Lindquist E."/>
            <person name="Daum C."/>
            <person name="Ramamoorthy G.K."/>
            <person name="Gryganskyi A."/>
            <person name="Culley D."/>
            <person name="Magnuson J.K."/>
            <person name="James T.Y."/>
            <person name="O'Malley M.A."/>
            <person name="Stajich J.E."/>
            <person name="Spatafora J.W."/>
            <person name="Visel A."/>
            <person name="Grigoriev I.V."/>
        </authorList>
    </citation>
    <scope>NUCLEOTIDE SEQUENCE [LARGE SCALE GENOMIC DNA]</scope>
    <source>
        <strain evidence="2 3">CBS 931.73</strain>
    </source>
</reference>
<protein>
    <submittedName>
        <fullName evidence="2">Uncharacterized protein</fullName>
    </submittedName>
</protein>
<evidence type="ECO:0000313" key="3">
    <source>
        <dbReference type="Proteomes" id="UP000193498"/>
    </source>
</evidence>
<gene>
    <name evidence="2" type="ORF">K493DRAFT_301984</name>
</gene>
<dbReference type="OrthoDB" id="5594955at2759"/>
<proteinExistence type="predicted"/>
<name>A0A1Y1Y983_9FUNG</name>
<organism evidence="2 3">
    <name type="scientific">Basidiobolus meristosporus CBS 931.73</name>
    <dbReference type="NCBI Taxonomy" id="1314790"/>
    <lineage>
        <taxon>Eukaryota</taxon>
        <taxon>Fungi</taxon>
        <taxon>Fungi incertae sedis</taxon>
        <taxon>Zoopagomycota</taxon>
        <taxon>Entomophthoromycotina</taxon>
        <taxon>Basidiobolomycetes</taxon>
        <taxon>Basidiobolales</taxon>
        <taxon>Basidiobolaceae</taxon>
        <taxon>Basidiobolus</taxon>
    </lineage>
</organism>
<feature type="transmembrane region" description="Helical" evidence="1">
    <location>
        <begin position="158"/>
        <end position="182"/>
    </location>
</feature>
<comment type="caution">
    <text evidence="2">The sequence shown here is derived from an EMBL/GenBank/DDBJ whole genome shotgun (WGS) entry which is preliminary data.</text>
</comment>
<keyword evidence="1" id="KW-0472">Membrane</keyword>
<keyword evidence="3" id="KW-1185">Reference proteome</keyword>